<evidence type="ECO:0000256" key="11">
    <source>
        <dbReference type="ARBA" id="ARBA00023268"/>
    </source>
</evidence>
<evidence type="ECO:0000256" key="2">
    <source>
        <dbReference type="ARBA" id="ARBA00012720"/>
    </source>
</evidence>
<evidence type="ECO:0000256" key="8">
    <source>
        <dbReference type="ARBA" id="ARBA00023125"/>
    </source>
</evidence>
<keyword evidence="7" id="KW-0862">Zinc</keyword>
<evidence type="ECO:0000256" key="3">
    <source>
        <dbReference type="ARBA" id="ARBA00022723"/>
    </source>
</evidence>
<dbReference type="GO" id="GO:0140078">
    <property type="term" value="F:class I DNA-(apurinic or apyrimidinic site) endonuclease activity"/>
    <property type="evidence" value="ECO:0007669"/>
    <property type="project" value="UniProtKB-EC"/>
</dbReference>
<evidence type="ECO:0000259" key="14">
    <source>
        <dbReference type="PROSITE" id="PS51066"/>
    </source>
</evidence>
<keyword evidence="9" id="KW-0234">DNA repair</keyword>
<dbReference type="InterPro" id="IPR010979">
    <property type="entry name" value="Ribosomal_uS13-like_H2TH"/>
</dbReference>
<dbReference type="GO" id="GO:0006284">
    <property type="term" value="P:base-excision repair"/>
    <property type="evidence" value="ECO:0007669"/>
    <property type="project" value="InterPro"/>
</dbReference>
<keyword evidence="10 16" id="KW-0456">Lyase</keyword>
<reference evidence="16 17" key="1">
    <citation type="journal article" date="2009" name="Stand. Genomic Sci.">
        <title>Complete genome sequence of Beutenbergia cavernae type strain (HKI 0122).</title>
        <authorList>
            <person name="Land M."/>
            <person name="Pukall R."/>
            <person name="Abt B."/>
            <person name="Goker M."/>
            <person name="Rohde M."/>
            <person name="Glavina Del Rio T."/>
            <person name="Tice H."/>
            <person name="Copeland A."/>
            <person name="Cheng J.F."/>
            <person name="Lucas S."/>
            <person name="Chen F."/>
            <person name="Nolan M."/>
            <person name="Bruce D."/>
            <person name="Goodwin L."/>
            <person name="Pitluck S."/>
            <person name="Ivanova N."/>
            <person name="Mavromatis K."/>
            <person name="Ovchinnikova G."/>
            <person name="Pati A."/>
            <person name="Chen A."/>
            <person name="Palaniappan K."/>
            <person name="Hauser L."/>
            <person name="Chang Y.J."/>
            <person name="Jefferies C.C."/>
            <person name="Saunders E."/>
            <person name="Brettin T."/>
            <person name="Detter J.C."/>
            <person name="Han C."/>
            <person name="Chain P."/>
            <person name="Bristow J."/>
            <person name="Eisen J.A."/>
            <person name="Markowitz V."/>
            <person name="Hugenholtz P."/>
            <person name="Kyrpides N.C."/>
            <person name="Klenk H.P."/>
            <person name="Lapidus A."/>
        </authorList>
    </citation>
    <scope>NUCLEOTIDE SEQUENCE [LARGE SCALE GENOMIC DNA]</scope>
    <source>
        <strain evidence="17">ATCC BAA-8 / DSM 12333 / NBRC 16432</strain>
    </source>
</reference>
<evidence type="ECO:0000256" key="12">
    <source>
        <dbReference type="ARBA" id="ARBA00023295"/>
    </source>
</evidence>
<organism evidence="16 17">
    <name type="scientific">Beutenbergia cavernae (strain ATCC BAA-8 / DSM 12333 / CCUG 43141 / JCM 11478 / NBRC 16432 / NCIMB 13614 / HKI 0122)</name>
    <dbReference type="NCBI Taxonomy" id="471853"/>
    <lineage>
        <taxon>Bacteria</taxon>
        <taxon>Bacillati</taxon>
        <taxon>Actinomycetota</taxon>
        <taxon>Actinomycetes</taxon>
        <taxon>Micrococcales</taxon>
        <taxon>Beutenbergiaceae</taxon>
        <taxon>Beutenbergia</taxon>
    </lineage>
</organism>
<proteinExistence type="inferred from homology"/>
<dbReference type="InterPro" id="IPR015886">
    <property type="entry name" value="H2TH_FPG"/>
</dbReference>
<keyword evidence="6" id="KW-0378">Hydrolase</keyword>
<dbReference type="OrthoDB" id="9800855at2"/>
<dbReference type="InterPro" id="IPR012319">
    <property type="entry name" value="FPG_cat"/>
</dbReference>
<dbReference type="SMART" id="SM00898">
    <property type="entry name" value="Fapy_DNA_glyco"/>
    <property type="match status" value="1"/>
</dbReference>
<dbReference type="InterPro" id="IPR035937">
    <property type="entry name" value="FPG_N"/>
</dbReference>
<dbReference type="PANTHER" id="PTHR42697:SF1">
    <property type="entry name" value="ENDONUCLEASE 8"/>
    <property type="match status" value="1"/>
</dbReference>
<dbReference type="EC" id="4.2.99.18" evidence="2"/>
<sequence length="307" mass="33543">MPEGHSIHRLARAFADGFTGQVVRVSSPQGRFERGAELLDGRRLVATDAWGKQLFLGFAPAEAPEDAGADPATLWLRVHLGMYGAWTFAGDAQFTGPHAIGAPRVRIAEEETAVADDGEPSPAGEWRVPPPRGAVRARIVGDHGVADLTGPMACEVLDGAAAAREQARLGPDPLRPDADREVYVRAVRSSPSPVGVLLTDQTVIAGIGNIFRAELLFRSRIYPRRPGARVSAVKLRRVWDEAVELMSAAADSGRIVTTDAADRTAADERWYVYHRDGQDCLRCGWTVRAYELATRRVYWCPNCQRNH</sequence>
<keyword evidence="5 13" id="KW-0863">Zinc-finger</keyword>
<dbReference type="PROSITE" id="PS51068">
    <property type="entry name" value="FPG_CAT"/>
    <property type="match status" value="1"/>
</dbReference>
<keyword evidence="17" id="KW-1185">Reference proteome</keyword>
<keyword evidence="11" id="KW-0511">Multifunctional enzyme</keyword>
<name>C5BXH6_BEUC1</name>
<evidence type="ECO:0000313" key="17">
    <source>
        <dbReference type="Proteomes" id="UP000007962"/>
    </source>
</evidence>
<keyword evidence="12" id="KW-0326">Glycosidase</keyword>
<dbReference type="SUPFAM" id="SSF81624">
    <property type="entry name" value="N-terminal domain of MutM-like DNA repair proteins"/>
    <property type="match status" value="1"/>
</dbReference>
<dbReference type="CDD" id="cd08970">
    <property type="entry name" value="AcNei1_N"/>
    <property type="match status" value="1"/>
</dbReference>
<dbReference type="SUPFAM" id="SSF57716">
    <property type="entry name" value="Glucocorticoid receptor-like (DNA-binding domain)"/>
    <property type="match status" value="1"/>
</dbReference>
<evidence type="ECO:0000259" key="15">
    <source>
        <dbReference type="PROSITE" id="PS51068"/>
    </source>
</evidence>
<dbReference type="Proteomes" id="UP000007962">
    <property type="component" value="Chromosome"/>
</dbReference>
<dbReference type="HOGENOM" id="CLU_038423_2_1_11"/>
<evidence type="ECO:0000256" key="6">
    <source>
        <dbReference type="ARBA" id="ARBA00022801"/>
    </source>
</evidence>
<evidence type="ECO:0000313" key="16">
    <source>
        <dbReference type="EMBL" id="ACQ80859.1"/>
    </source>
</evidence>
<dbReference type="Pfam" id="PF01149">
    <property type="entry name" value="Fapy_DNA_glyco"/>
    <property type="match status" value="1"/>
</dbReference>
<dbReference type="EMBL" id="CP001618">
    <property type="protein sequence ID" value="ACQ80859.1"/>
    <property type="molecule type" value="Genomic_DNA"/>
</dbReference>
<comment type="similarity">
    <text evidence="1">Belongs to the FPG family.</text>
</comment>
<dbReference type="SUPFAM" id="SSF46946">
    <property type="entry name" value="S13-like H2TH domain"/>
    <property type="match status" value="1"/>
</dbReference>
<evidence type="ECO:0000256" key="4">
    <source>
        <dbReference type="ARBA" id="ARBA00022763"/>
    </source>
</evidence>
<gene>
    <name evidence="16" type="ordered locus">Bcav_2614</name>
</gene>
<dbReference type="KEGG" id="bcv:Bcav_2614"/>
<dbReference type="STRING" id="471853.Bcav_2614"/>
<protein>
    <recommendedName>
        <fullName evidence="2">DNA-(apurinic or apyrimidinic site) lyase</fullName>
        <ecNumber evidence="2">4.2.99.18</ecNumber>
    </recommendedName>
</protein>
<keyword evidence="8 16" id="KW-0238">DNA-binding</keyword>
<dbReference type="GO" id="GO:0000703">
    <property type="term" value="F:oxidized pyrimidine nucleobase lesion DNA N-glycosylase activity"/>
    <property type="evidence" value="ECO:0007669"/>
    <property type="project" value="TreeGrafter"/>
</dbReference>
<accession>C5BXH6</accession>
<evidence type="ECO:0000256" key="7">
    <source>
        <dbReference type="ARBA" id="ARBA00022833"/>
    </source>
</evidence>
<dbReference type="AlphaFoldDB" id="C5BXH6"/>
<dbReference type="GO" id="GO:0003684">
    <property type="term" value="F:damaged DNA binding"/>
    <property type="evidence" value="ECO:0007669"/>
    <property type="project" value="InterPro"/>
</dbReference>
<dbReference type="RefSeq" id="WP_015883099.1">
    <property type="nucleotide sequence ID" value="NC_012669.1"/>
</dbReference>
<dbReference type="InterPro" id="IPR000214">
    <property type="entry name" value="Znf_DNA_glyclase/AP_lyase"/>
</dbReference>
<dbReference type="PROSITE" id="PS51066">
    <property type="entry name" value="ZF_FPG_2"/>
    <property type="match status" value="1"/>
</dbReference>
<dbReference type="SMART" id="SM01232">
    <property type="entry name" value="H2TH"/>
    <property type="match status" value="1"/>
</dbReference>
<dbReference type="Gene3D" id="3.20.190.10">
    <property type="entry name" value="MutM-like, N-terminal"/>
    <property type="match status" value="1"/>
</dbReference>
<evidence type="ECO:0000256" key="10">
    <source>
        <dbReference type="ARBA" id="ARBA00023239"/>
    </source>
</evidence>
<evidence type="ECO:0000256" key="13">
    <source>
        <dbReference type="PROSITE-ProRule" id="PRU00391"/>
    </source>
</evidence>
<evidence type="ECO:0000256" key="1">
    <source>
        <dbReference type="ARBA" id="ARBA00009409"/>
    </source>
</evidence>
<dbReference type="eggNOG" id="COG0266">
    <property type="taxonomic scope" value="Bacteria"/>
</dbReference>
<dbReference type="GO" id="GO:0008270">
    <property type="term" value="F:zinc ion binding"/>
    <property type="evidence" value="ECO:0007669"/>
    <property type="project" value="UniProtKB-KW"/>
</dbReference>
<evidence type="ECO:0000256" key="9">
    <source>
        <dbReference type="ARBA" id="ARBA00023204"/>
    </source>
</evidence>
<keyword evidence="4" id="KW-0227">DNA damage</keyword>
<dbReference type="Gene3D" id="1.10.8.50">
    <property type="match status" value="1"/>
</dbReference>
<evidence type="ECO:0000256" key="5">
    <source>
        <dbReference type="ARBA" id="ARBA00022771"/>
    </source>
</evidence>
<keyword evidence="3" id="KW-0479">Metal-binding</keyword>
<dbReference type="PANTHER" id="PTHR42697">
    <property type="entry name" value="ENDONUCLEASE 8"/>
    <property type="match status" value="1"/>
</dbReference>
<feature type="domain" description="FPG-type" evidence="14">
    <location>
        <begin position="271"/>
        <end position="305"/>
    </location>
</feature>
<feature type="domain" description="Formamidopyrimidine-DNA glycosylase catalytic" evidence="15">
    <location>
        <begin position="1"/>
        <end position="101"/>
    </location>
</feature>
<dbReference type="Pfam" id="PF06831">
    <property type="entry name" value="H2TH"/>
    <property type="match status" value="1"/>
</dbReference>